<dbReference type="GO" id="GO:0005634">
    <property type="term" value="C:nucleus"/>
    <property type="evidence" value="ECO:0007669"/>
    <property type="project" value="TreeGrafter"/>
</dbReference>
<dbReference type="InterPro" id="IPR028889">
    <property type="entry name" value="USP"/>
</dbReference>
<evidence type="ECO:0000313" key="4">
    <source>
        <dbReference type="EMBL" id="GAU99246.1"/>
    </source>
</evidence>
<dbReference type="Pfam" id="PF00443">
    <property type="entry name" value="UCH"/>
    <property type="match status" value="1"/>
</dbReference>
<evidence type="ECO:0000256" key="1">
    <source>
        <dbReference type="ARBA" id="ARBA00009085"/>
    </source>
</evidence>
<sequence>MPPNKDMTCAGCEEFRPLLQRYRGWKQNGDGGMRSMSHDDAISFMKYIKHWPNNIHMVSAHISTMFKTQEDVQAMHGLTLSFVMMGLKITGLFLTRQNRRSLDSSSRHSSAGSSSESLPDACNSEPGSTTVSPVPEDANNLKKSPPEVVDLTSTSPDSDVVILNDSMNQPSSSQGGLDIVVIPNEPSTSADDGKEDDSDSGLHCWSAKEMEELCQLFHRVFLPNFPLYLAARNLMRPDDRLRCEQLQLTPLYMEVFMFWFNRGGIDQMSMYFQQATAENADLGEALLLTSMSFHVRFFLLYDGLINAIATFRAHVMNYLLKLSIDEFRKPPCKDIAGMMWTMRREHGWPAQIVDTEGLNLAYKFFSCSSHLTLRLVGLTEISTYIGSFHEFMQELEPRLALQLGAHLARWILEKRIVEEIFGQNAHVELISRSFHIINFLSAHQMLSLEHVDSIWNAAQMNYISRHVMEMLPNIIKTMEPSRLMHLYRKLGEMDTAHHSEQSVIVISVTIRTIWAYAINQKSSMSAGSSSPPKRPSFSYPPNIVQKVMNRQLAGAGSPSEESASSSGTGSDDESGSEYESDDQEGSSGLSKIPGIATLVPSHPLMPPNIKLDPKLLQLRLANLQGPPVMIDRRNSVVITHEGSSEDGSTDDEEDCEDDEEDGAEEVTRSVQIPGTSRMLTNQLLKSSSSERSKRSPCPSRDSVSLQPRKRAAIEQQPQTGNVMERILSNKPMARSALPPPRGLTEGSNALNSLSLLAGMPMGNRIQQSSPIQLDTSGEIDDDLMTQASDGADAECNSSTSDMSEKMQDVDLDLSETQPEDESMVMDEEDDVEISSPDPNNSTLSSEDTFRIKASLQAHALKVRQGQFLEAMTKNRSIDYKIDDVTKPGHTLLWDLLQENDPGTVAPVVLAAAERELVGLIISSQHPRIIGRFFDACHENVKQHRAVCVSLRLLSKLIQPSQFNQKLEKVQQVVQHFFADLALFADNPPRDETRKTAEIRVRLNFLQLVFSTQLTDKKFRLRVDDVEVLWRCFVEKLQGLDEICGWLQIQLNCADSHALNAQTVYHLFKEHLGKLKPANMTIVAFKLYLSCPQYLTGLDVTEGTKMALPNVQVIRGECADIAWLCAMFGEESVSEHAIKHLNNYYCVQCVKSVREDNGSVLVNYKEQELFRRCMEYMTTAMNTGLGGALEFQTITRCFVLMRKHIESYRQKYGFHLRLWQLTGSGVLSHQPVGFAPVMHVRGFCYFHASFNLGDDRTVDSTVTMLSSNTFGELRAELIHSLWKVCADKTKPEPKDPREALEQLYNFIDTRGGPMYITHRNTEYGQDSDEMTLHELQLRQAESHILVTFGSSRKPKISVRVPSLPPSRDTIPMIIAASAQNFETLFGLQNLLDVTGELDPEIEGQRKNVAKHLWEFLMILPTSEVVLNHLKLLPPMDQPTKEQWKQILPADDPHRLLYALQALDNLSGYPGLHGANVFEREVCTNWAEQIIAKGGFERLYELILTPSLQEATGSNDGLEHQRECLCVIMKVFYTLSMDNSRRQAKAEEESDASSSESSGEEVAVDGESTNESPETRKRKTRTKSDEKGGTKKGRSDQPMIRPVTFRFKQSVLQILDTTEVLTALMKFQYNSVVPLPVPEQRVFRPHRFIRQQVIKLAFDFLVNWATWNPLLIPALSKHEFLTEWIRRLALESVDSQVTLETCMFIERMCRMEPDYELSCALLIPLVALMPVAEGLKCLRPSGRDDKFPMKPSSRHFYESLSKLLEIIPKPVAMDKVDLDSLCAQIAVSLENRPIHEPRSGCYEDDGLIGLLKVATQVLSHNPVFKSKSSGQKLLLTIHSLLFDLPTLKNRDLPKCKSQASRMAGYTCLIEIVRNVTDNFISLGRLLLKDELERSCQLWDYWPRDDTRADCGYVGINNLGATCYMATTMQHLYMIPEVRKTVLEAQPNEGKSASANALGEMQRMFAFLLDSERKAYSPDPFCRVYEMNNQPLNPTEQKDMMEYFSDLVTKMEDMSPSMKEMVRRLFTGKNCNTVVSLDCGHVSQTTEDFTTVRCQVNNMRNLYESLNDVCVKDVLEGNNMYRCGQCNREVRAEKRACFRSLPEILVLNTLRYTFNMITMQREKVNTHFTFPLKLDMSSYMEENIYRKEGTPVNNDQYNYELIGVTVHTGTADGGHYYSFIRDLESGEDDRWCLFNDAEVRQFDPDQLGDECFGGEQHKQFEHPSDRFLDFGLEKTNSAYMVFYQRTEKVRDQLAAGKIQPNIPKDLQKWVFDDTVTFIHDTNIFDRQYFEFIYKLCATIPGSIPAKDHAEAMSLSGQLGISFMWETLVHARDRLLLNSFLDLMSKVALVQPSVVEWFFHHLVDDARWLTTILVACPTAMIRYTFQRFVVNFFQRLRSQHQYLLEFYTHDTAGFGLLHLVGKFCRQCLLLLNDNEVRMHWRNCSDLFLVLFEFAKIGVTEAWFLLVNGLFTVCYHFYIHVRRLKDSASPTFGPFNLTANILEIVMLSAEEADNSDRFSPELDKDKPTALTHMVRLLKLCIEAFQFNVFNCKHLHLKNEHASPSPPDPHVLASTHGDIEQFVGVVSDGEQLDFVCGLIRDGVEPVQTPRLAAVLYFDKPEKARLAVHYIIQNIIDLSLAAQEVNVGKKERDKDMQVRAYLNALAETIKYGTSCGTSLSQNGTIPPEFMPEVPRYAAYLLERTENLIMACPITVIQWLSDHAAKIDELKQWCFDHMDWILEQYGVSIGKPPSAQRDDLQIEVARLIVTLSCDTKLKDLFGAYPQGILYSAVKEKFPNIVTARDKFTWPLPDEQHQWICSLINKVLSFFDKLCVQYPAILDPEVSTESYQWILFAVQFLLIDDREKTEVLFGAEDQHLVTLRKLLLSQMSPLARHGGNRQALLQLLAAVCHGDDEKITETVVQDKELLVCLLSDIELRPNEEPVILEREGRTTGALLCLLEQLCSNNVEFLTAMAKDSRLLSKLRKGMHLKLYEMCKRPMMSLVSILIKNTPEGGGEAFRKQMLDLIISVRTQWPNSLIIANQLARRIVDGAPEEFQLYAIENKMMNMLTENFRTNYTAVNKALTFMYDEATWSLTMLRRLKTLAAAKAETSGPIMEALQNWTVLARTMGREMQLDILAIVEGSGPVELNQRNVIAPRTRR</sequence>
<dbReference type="Proteomes" id="UP000186922">
    <property type="component" value="Unassembled WGS sequence"/>
</dbReference>
<feature type="region of interest" description="Disordered" evidence="2">
    <location>
        <begin position="1541"/>
        <end position="1596"/>
    </location>
</feature>
<dbReference type="GO" id="GO:0004843">
    <property type="term" value="F:cysteine-type deubiquitinase activity"/>
    <property type="evidence" value="ECO:0007669"/>
    <property type="project" value="InterPro"/>
</dbReference>
<accession>A0A1D1VC86</accession>
<feature type="compositionally biased region" description="Polar residues" evidence="2">
    <location>
        <begin position="165"/>
        <end position="175"/>
    </location>
</feature>
<dbReference type="InterPro" id="IPR018200">
    <property type="entry name" value="USP_CS"/>
</dbReference>
<dbReference type="GO" id="GO:0005829">
    <property type="term" value="C:cytosol"/>
    <property type="evidence" value="ECO:0007669"/>
    <property type="project" value="TreeGrafter"/>
</dbReference>
<comment type="caution">
    <text evidence="4">The sequence shown here is derived from an EMBL/GenBank/DDBJ whole genome shotgun (WGS) entry which is preliminary data.</text>
</comment>
<proteinExistence type="inferred from homology"/>
<feature type="compositionally biased region" description="Low complexity" evidence="2">
    <location>
        <begin position="107"/>
        <end position="117"/>
    </location>
</feature>
<dbReference type="GO" id="GO:0016579">
    <property type="term" value="P:protein deubiquitination"/>
    <property type="evidence" value="ECO:0007669"/>
    <property type="project" value="InterPro"/>
</dbReference>
<protein>
    <recommendedName>
        <fullName evidence="3">USP domain-containing protein</fullName>
    </recommendedName>
</protein>
<dbReference type="EMBL" id="BDGG01000005">
    <property type="protein sequence ID" value="GAU99246.1"/>
    <property type="molecule type" value="Genomic_DNA"/>
</dbReference>
<organism evidence="4 5">
    <name type="scientific">Ramazzottius varieornatus</name>
    <name type="common">Water bear</name>
    <name type="synonym">Tardigrade</name>
    <dbReference type="NCBI Taxonomy" id="947166"/>
    <lineage>
        <taxon>Eukaryota</taxon>
        <taxon>Metazoa</taxon>
        <taxon>Ecdysozoa</taxon>
        <taxon>Tardigrada</taxon>
        <taxon>Eutardigrada</taxon>
        <taxon>Parachela</taxon>
        <taxon>Hypsibioidea</taxon>
        <taxon>Ramazzottiidae</taxon>
        <taxon>Ramazzottius</taxon>
    </lineage>
</organism>
<comment type="similarity">
    <text evidence="1">Belongs to the peptidase C19 family.</text>
</comment>
<dbReference type="CDD" id="cd02659">
    <property type="entry name" value="peptidase_C19C"/>
    <property type="match status" value="1"/>
</dbReference>
<evidence type="ECO:0000256" key="2">
    <source>
        <dbReference type="SAM" id="MobiDB-lite"/>
    </source>
</evidence>
<feature type="compositionally biased region" description="Low complexity" evidence="2">
    <location>
        <begin position="556"/>
        <end position="569"/>
    </location>
</feature>
<feature type="compositionally biased region" description="Acidic residues" evidence="2">
    <location>
        <begin position="815"/>
        <end position="832"/>
    </location>
</feature>
<reference evidence="4 5" key="1">
    <citation type="journal article" date="2016" name="Nat. Commun.">
        <title>Extremotolerant tardigrade genome and improved radiotolerance of human cultured cells by tardigrade-unique protein.</title>
        <authorList>
            <person name="Hashimoto T."/>
            <person name="Horikawa D.D."/>
            <person name="Saito Y."/>
            <person name="Kuwahara H."/>
            <person name="Kozuka-Hata H."/>
            <person name="Shin-I T."/>
            <person name="Minakuchi Y."/>
            <person name="Ohishi K."/>
            <person name="Motoyama A."/>
            <person name="Aizu T."/>
            <person name="Enomoto A."/>
            <person name="Kondo K."/>
            <person name="Tanaka S."/>
            <person name="Hara Y."/>
            <person name="Koshikawa S."/>
            <person name="Sagara H."/>
            <person name="Miura T."/>
            <person name="Yokobori S."/>
            <person name="Miyagawa K."/>
            <person name="Suzuki Y."/>
            <person name="Kubo T."/>
            <person name="Oyama M."/>
            <person name="Kohara Y."/>
            <person name="Fujiyama A."/>
            <person name="Arakawa K."/>
            <person name="Katayama T."/>
            <person name="Toyoda A."/>
            <person name="Kunieda T."/>
        </authorList>
    </citation>
    <scope>NUCLEOTIDE SEQUENCE [LARGE SCALE GENOMIC DNA]</scope>
    <source>
        <strain evidence="4 5">YOKOZUNA-1</strain>
    </source>
</reference>
<dbReference type="InterPro" id="IPR001394">
    <property type="entry name" value="Peptidase_C19_UCH"/>
</dbReference>
<dbReference type="PANTHER" id="PTHR24006">
    <property type="entry name" value="UBIQUITIN CARBOXYL-TERMINAL HYDROLASE"/>
    <property type="match status" value="1"/>
</dbReference>
<dbReference type="Gene3D" id="3.90.70.10">
    <property type="entry name" value="Cysteine proteinases"/>
    <property type="match status" value="1"/>
</dbReference>
<gene>
    <name evidence="4" type="primary">RvY_10276-1</name>
    <name evidence="4" type="synonym">RvY_10276.1</name>
    <name evidence="4" type="ORF">RvY_10276</name>
</gene>
<feature type="region of interest" description="Disordered" evidence="2">
    <location>
        <begin position="552"/>
        <end position="594"/>
    </location>
</feature>
<dbReference type="STRING" id="947166.A0A1D1VC86"/>
<feature type="domain" description="USP" evidence="3">
    <location>
        <begin position="1911"/>
        <end position="2243"/>
    </location>
</feature>
<dbReference type="PROSITE" id="PS50235">
    <property type="entry name" value="USP_3"/>
    <property type="match status" value="1"/>
</dbReference>
<dbReference type="InterPro" id="IPR038765">
    <property type="entry name" value="Papain-like_cys_pep_sf"/>
</dbReference>
<name>A0A1D1VC86_RAMVA</name>
<dbReference type="SUPFAM" id="SSF54001">
    <property type="entry name" value="Cysteine proteinases"/>
    <property type="match status" value="1"/>
</dbReference>
<dbReference type="FunFam" id="3.90.70.10:FF:000022">
    <property type="entry name" value="Ubiquitin carboxyl-terminal hydrolase 24"/>
    <property type="match status" value="1"/>
</dbReference>
<dbReference type="PANTHER" id="PTHR24006:SF827">
    <property type="entry name" value="UBIQUITIN CARBOXYL-TERMINAL HYDROLASE 34"/>
    <property type="match status" value="1"/>
</dbReference>
<evidence type="ECO:0000259" key="3">
    <source>
        <dbReference type="PROSITE" id="PS50235"/>
    </source>
</evidence>
<evidence type="ECO:0000313" key="5">
    <source>
        <dbReference type="Proteomes" id="UP000186922"/>
    </source>
</evidence>
<dbReference type="InterPro" id="IPR050164">
    <property type="entry name" value="Peptidase_C19"/>
</dbReference>
<keyword evidence="5" id="KW-1185">Reference proteome</keyword>
<feature type="region of interest" description="Disordered" evidence="2">
    <location>
        <begin position="99"/>
        <end position="200"/>
    </location>
</feature>
<feature type="compositionally biased region" description="Acidic residues" evidence="2">
    <location>
        <begin position="570"/>
        <end position="584"/>
    </location>
</feature>
<dbReference type="PROSITE" id="PS00973">
    <property type="entry name" value="USP_2"/>
    <property type="match status" value="1"/>
</dbReference>
<feature type="compositionally biased region" description="Basic and acidic residues" evidence="2">
    <location>
        <begin position="1580"/>
        <end position="1593"/>
    </location>
</feature>
<feature type="compositionally biased region" description="Acidic residues" evidence="2">
    <location>
        <begin position="647"/>
        <end position="664"/>
    </location>
</feature>
<feature type="compositionally biased region" description="Polar residues" evidence="2">
    <location>
        <begin position="668"/>
        <end position="684"/>
    </location>
</feature>
<feature type="region of interest" description="Disordered" evidence="2">
    <location>
        <begin position="815"/>
        <end position="845"/>
    </location>
</feature>
<feature type="region of interest" description="Disordered" evidence="2">
    <location>
        <begin position="640"/>
        <end position="722"/>
    </location>
</feature>
<dbReference type="OrthoDB" id="289038at2759"/>
<feature type="compositionally biased region" description="Polar residues" evidence="2">
    <location>
        <begin position="836"/>
        <end position="845"/>
    </location>
</feature>